<feature type="signal peptide" evidence="1">
    <location>
        <begin position="1"/>
        <end position="31"/>
    </location>
</feature>
<dbReference type="PROSITE" id="PS51257">
    <property type="entry name" value="PROKAR_LIPOPROTEIN"/>
    <property type="match status" value="1"/>
</dbReference>
<sequence>MTRRIPLRLPVQRTPASLAAAALTAVSAACALAGAAAAPAAAGDSLITVIDNSHADSIVEVDRSANLQNGSGTSGSDHDGSAVDVLQALVGSAPAPLP</sequence>
<dbReference type="EMBL" id="JBIUYY010000008">
    <property type="protein sequence ID" value="MFJ2823317.1"/>
    <property type="molecule type" value="Genomic_DNA"/>
</dbReference>
<protein>
    <recommendedName>
        <fullName evidence="4">Secreted protein</fullName>
    </recommendedName>
</protein>
<organism evidence="2 3">
    <name type="scientific">Streptomyces toxytricini</name>
    <name type="common">Actinomyces toxytricini</name>
    <dbReference type="NCBI Taxonomy" id="67369"/>
    <lineage>
        <taxon>Bacteria</taxon>
        <taxon>Bacillati</taxon>
        <taxon>Actinomycetota</taxon>
        <taxon>Actinomycetes</taxon>
        <taxon>Kitasatosporales</taxon>
        <taxon>Streptomycetaceae</taxon>
        <taxon>Streptomyces</taxon>
    </lineage>
</organism>
<reference evidence="2 3" key="1">
    <citation type="submission" date="2024-10" db="EMBL/GenBank/DDBJ databases">
        <title>The Natural Products Discovery Center: Release of the First 8490 Sequenced Strains for Exploring Actinobacteria Biosynthetic Diversity.</title>
        <authorList>
            <person name="Kalkreuter E."/>
            <person name="Kautsar S.A."/>
            <person name="Yang D."/>
            <person name="Bader C.D."/>
            <person name="Teijaro C.N."/>
            <person name="Fluegel L."/>
            <person name="Davis C.M."/>
            <person name="Simpson J.R."/>
            <person name="Lauterbach L."/>
            <person name="Steele A.D."/>
            <person name="Gui C."/>
            <person name="Meng S."/>
            <person name="Li G."/>
            <person name="Viehrig K."/>
            <person name="Ye F."/>
            <person name="Su P."/>
            <person name="Kiefer A.F."/>
            <person name="Nichols A."/>
            <person name="Cepeda A.J."/>
            <person name="Yan W."/>
            <person name="Fan B."/>
            <person name="Jiang Y."/>
            <person name="Adhikari A."/>
            <person name="Zheng C.-J."/>
            <person name="Schuster L."/>
            <person name="Cowan T.M."/>
            <person name="Smanski M.J."/>
            <person name="Chevrette M.G."/>
            <person name="De Carvalho L.P.S."/>
            <person name="Shen B."/>
        </authorList>
    </citation>
    <scope>NUCLEOTIDE SEQUENCE [LARGE SCALE GENOMIC DNA]</scope>
    <source>
        <strain evidence="2 3">NPDC087220</strain>
    </source>
</reference>
<evidence type="ECO:0000313" key="3">
    <source>
        <dbReference type="Proteomes" id="UP001617351"/>
    </source>
</evidence>
<evidence type="ECO:0008006" key="4">
    <source>
        <dbReference type="Google" id="ProtNLM"/>
    </source>
</evidence>
<feature type="chain" id="PRO_5047503735" description="Secreted protein" evidence="1">
    <location>
        <begin position="32"/>
        <end position="98"/>
    </location>
</feature>
<name>A0ABW8EL38_STRT5</name>
<keyword evidence="3" id="KW-1185">Reference proteome</keyword>
<accession>A0ABW8EL38</accession>
<dbReference type="Proteomes" id="UP001617351">
    <property type="component" value="Unassembled WGS sequence"/>
</dbReference>
<keyword evidence="1" id="KW-0732">Signal</keyword>
<evidence type="ECO:0000256" key="1">
    <source>
        <dbReference type="SAM" id="SignalP"/>
    </source>
</evidence>
<gene>
    <name evidence="2" type="ORF">ACIO7M_19685</name>
</gene>
<evidence type="ECO:0000313" key="2">
    <source>
        <dbReference type="EMBL" id="MFJ2823317.1"/>
    </source>
</evidence>
<comment type="caution">
    <text evidence="2">The sequence shown here is derived from an EMBL/GenBank/DDBJ whole genome shotgun (WGS) entry which is preliminary data.</text>
</comment>
<dbReference type="RefSeq" id="WP_402382676.1">
    <property type="nucleotide sequence ID" value="NZ_JBIUYY010000008.1"/>
</dbReference>
<proteinExistence type="predicted"/>